<evidence type="ECO:0000256" key="3">
    <source>
        <dbReference type="ARBA" id="ARBA00023277"/>
    </source>
</evidence>
<name>A0A7V2ZIZ9_9BACT</name>
<evidence type="ECO:0000256" key="7">
    <source>
        <dbReference type="RuleBase" id="RU361166"/>
    </source>
</evidence>
<dbReference type="SUPFAM" id="SSF48208">
    <property type="entry name" value="Six-hairpin glycosidases"/>
    <property type="match status" value="1"/>
</dbReference>
<dbReference type="PANTHER" id="PTHR22298">
    <property type="entry name" value="ENDO-1,4-BETA-GLUCANASE"/>
    <property type="match status" value="1"/>
</dbReference>
<dbReference type="Gene3D" id="1.50.10.10">
    <property type="match status" value="1"/>
</dbReference>
<keyword evidence="4 6" id="KW-0326">Glycosidase</keyword>
<dbReference type="PROSITE" id="PS00698">
    <property type="entry name" value="GH9_3"/>
    <property type="match status" value="1"/>
</dbReference>
<comment type="caution">
    <text evidence="10">The sequence shown here is derived from an EMBL/GenBank/DDBJ whole genome shotgun (WGS) entry which is preliminary data.</text>
</comment>
<dbReference type="CDD" id="cd02850">
    <property type="entry name" value="E_set_Cellulase_N"/>
    <property type="match status" value="1"/>
</dbReference>
<feature type="domain" description="Glycoside hydrolase family 9" evidence="8">
    <location>
        <begin position="123"/>
        <end position="539"/>
    </location>
</feature>
<dbReference type="InterPro" id="IPR008928">
    <property type="entry name" value="6-hairpin_glycosidase_sf"/>
</dbReference>
<dbReference type="EMBL" id="DSUJ01000008">
    <property type="protein sequence ID" value="HFI90898.1"/>
    <property type="molecule type" value="Genomic_DNA"/>
</dbReference>
<dbReference type="GO" id="GO:0030245">
    <property type="term" value="P:cellulose catabolic process"/>
    <property type="evidence" value="ECO:0007669"/>
    <property type="project" value="UniProtKB-KW"/>
</dbReference>
<dbReference type="Gene3D" id="2.60.40.10">
    <property type="entry name" value="Immunoglobulins"/>
    <property type="match status" value="1"/>
</dbReference>
<dbReference type="InterPro" id="IPR004197">
    <property type="entry name" value="Cellulase_Ig-like"/>
</dbReference>
<evidence type="ECO:0000256" key="4">
    <source>
        <dbReference type="ARBA" id="ARBA00023295"/>
    </source>
</evidence>
<gene>
    <name evidence="10" type="ORF">ENS31_05110</name>
</gene>
<dbReference type="PROSITE" id="PS51257">
    <property type="entry name" value="PROKAR_LIPOPROTEIN"/>
    <property type="match status" value="1"/>
</dbReference>
<dbReference type="EC" id="3.2.1.4" evidence="7"/>
<feature type="domain" description="Cellulase Ig-like" evidence="9">
    <location>
        <begin position="29"/>
        <end position="109"/>
    </location>
</feature>
<organism evidence="10">
    <name type="scientific">Ignavibacterium album</name>
    <dbReference type="NCBI Taxonomy" id="591197"/>
    <lineage>
        <taxon>Bacteria</taxon>
        <taxon>Pseudomonadati</taxon>
        <taxon>Ignavibacteriota</taxon>
        <taxon>Ignavibacteria</taxon>
        <taxon>Ignavibacteriales</taxon>
        <taxon>Ignavibacteriaceae</taxon>
        <taxon>Ignavibacterium</taxon>
    </lineage>
</organism>
<dbReference type="InterPro" id="IPR012341">
    <property type="entry name" value="6hp_glycosidase-like_sf"/>
</dbReference>
<keyword evidence="3 6" id="KW-0119">Carbohydrate metabolism</keyword>
<comment type="similarity">
    <text evidence="1 6 7">Belongs to the glycosyl hydrolase 9 (cellulase E) family.</text>
</comment>
<dbReference type="SUPFAM" id="SSF81296">
    <property type="entry name" value="E set domains"/>
    <property type="match status" value="1"/>
</dbReference>
<evidence type="ECO:0000256" key="6">
    <source>
        <dbReference type="PROSITE-ProRule" id="PRU10060"/>
    </source>
</evidence>
<feature type="active site" evidence="6">
    <location>
        <position position="519"/>
    </location>
</feature>
<proteinExistence type="inferred from homology"/>
<evidence type="ECO:0000259" key="9">
    <source>
        <dbReference type="Pfam" id="PF02927"/>
    </source>
</evidence>
<evidence type="ECO:0000256" key="1">
    <source>
        <dbReference type="ARBA" id="ARBA00007072"/>
    </source>
</evidence>
<dbReference type="Pfam" id="PF00759">
    <property type="entry name" value="Glyco_hydro_9"/>
    <property type="match status" value="1"/>
</dbReference>
<feature type="active site" evidence="6">
    <location>
        <position position="528"/>
    </location>
</feature>
<evidence type="ECO:0000259" key="8">
    <source>
        <dbReference type="Pfam" id="PF00759"/>
    </source>
</evidence>
<comment type="catalytic activity">
    <reaction evidence="7">
        <text>Endohydrolysis of (1-&gt;4)-beta-D-glucosidic linkages in cellulose, lichenin and cereal beta-D-glucans.</text>
        <dbReference type="EC" id="3.2.1.4"/>
    </reaction>
</comment>
<keyword evidence="2 6" id="KW-0378">Hydrolase</keyword>
<sequence length="546" mass="62640">MKVIKALSIIVLSLLFYSCTSIVGENLFIRLNQVGFLPEDHKTAIVISPNPFVDKLFLVKESDSNLLILSDSIKILPLKLNSAFSFSALLDFSKLNSSGNYYVEFQGNKSFPFRINSRVFNSVRDSLSLFFKVQRCGPTNPVLHNVCHLQDATKVIGYSDSSSIDLTGGWHDAGDYIKFLYTTAFTTYMLLFSYEFSPEKFSFDLNNNLVPDILEESRVGLDFLLRCSFADNAFISQVQNDNDHNVGWRLPENDTLTFNRPAFVKMNKSQIGIYCAALSLASRIWEQKFFDYDFSKKCLNTAKKIFNLRNSIQDFVDDEKYYSSKEFFSKLALGAIEIYRTTNDEEYLSIAYDYGRQIPESKWWSWGDINPLIYFRLAEFEPEYINKLKLILQNWKSVSDSNLFSESHNYNWGTTHSFAGVVLTAILYERITNSFDFRPLATFNRDFILGRNAWGMSFIYNIGKRFPKKIHNQVGYFNNGYIPGAMVSGPVPDSLMKKTDFNIVPEFLKSFSSSAVYSDDFENYLTNEPTISANATALFIFGYYSN</sequence>
<dbReference type="AlphaFoldDB" id="A0A7V2ZIZ9"/>
<keyword evidence="5 6" id="KW-0624">Polysaccharide degradation</keyword>
<dbReference type="Pfam" id="PF02927">
    <property type="entry name" value="CelD_N"/>
    <property type="match status" value="1"/>
</dbReference>
<dbReference type="InterPro" id="IPR033126">
    <property type="entry name" value="Glyco_hydro_9_Asp/Glu_AS"/>
</dbReference>
<dbReference type="GO" id="GO:0008810">
    <property type="term" value="F:cellulase activity"/>
    <property type="evidence" value="ECO:0007669"/>
    <property type="project" value="UniProtKB-EC"/>
</dbReference>
<evidence type="ECO:0000313" key="10">
    <source>
        <dbReference type="EMBL" id="HFI90898.1"/>
    </source>
</evidence>
<protein>
    <recommendedName>
        <fullName evidence="7">Endoglucanase</fullName>
        <ecNumber evidence="7">3.2.1.4</ecNumber>
    </recommendedName>
</protein>
<evidence type="ECO:0000256" key="5">
    <source>
        <dbReference type="ARBA" id="ARBA00023326"/>
    </source>
</evidence>
<keyword evidence="7" id="KW-0136">Cellulose degradation</keyword>
<evidence type="ECO:0000256" key="2">
    <source>
        <dbReference type="ARBA" id="ARBA00022801"/>
    </source>
</evidence>
<dbReference type="InterPro" id="IPR014756">
    <property type="entry name" value="Ig_E-set"/>
</dbReference>
<accession>A0A7V2ZIZ9</accession>
<dbReference type="InterPro" id="IPR013783">
    <property type="entry name" value="Ig-like_fold"/>
</dbReference>
<reference evidence="10" key="1">
    <citation type="journal article" date="2020" name="mSystems">
        <title>Genome- and Community-Level Interaction Insights into Carbon Utilization and Element Cycling Functions of Hydrothermarchaeota in Hydrothermal Sediment.</title>
        <authorList>
            <person name="Zhou Z."/>
            <person name="Liu Y."/>
            <person name="Xu W."/>
            <person name="Pan J."/>
            <person name="Luo Z.H."/>
            <person name="Li M."/>
        </authorList>
    </citation>
    <scope>NUCLEOTIDE SEQUENCE [LARGE SCALE GENOMIC DNA]</scope>
    <source>
        <strain evidence="10">SpSt-479</strain>
    </source>
</reference>
<dbReference type="InterPro" id="IPR001701">
    <property type="entry name" value="Glyco_hydro_9"/>
</dbReference>